<dbReference type="AlphaFoldDB" id="A0A0D2BTU6"/>
<evidence type="ECO:0000256" key="3">
    <source>
        <dbReference type="ARBA" id="ARBA00022691"/>
    </source>
</evidence>
<dbReference type="HOGENOM" id="CLU_067676_8_0_1"/>
<name>A0A0D2BTU6_9EURO</name>
<sequence>MAQKFNDRSRYEQDPRWEAVDAYTSAHLLDPSRNKHHDALEFAYSNSLKKGLPDIASYPSQGKFLSIQVQVTGAKNILEVGTLGAYSTIWLAIGAGKDGKVTSVEVNPHHKEVAEENIARAGFSDNVDVLLGRGVDVLTGLVHEVESGKREPFDFVFIDADKENNLAYFELALRMTRPRTCMYVDNVVRRGRLVDESAIKEDPRIAGTRRLIEAVGKNDKVEAVVLQTVSNKNYDGFLYAFVK</sequence>
<evidence type="ECO:0000313" key="5">
    <source>
        <dbReference type="EMBL" id="KIW55896.1"/>
    </source>
</evidence>
<keyword evidence="1" id="KW-0489">Methyltransferase</keyword>
<proteinExistence type="inferred from homology"/>
<dbReference type="PROSITE" id="PS51682">
    <property type="entry name" value="SAM_OMT_I"/>
    <property type="match status" value="1"/>
</dbReference>
<dbReference type="GO" id="GO:0008171">
    <property type="term" value="F:O-methyltransferase activity"/>
    <property type="evidence" value="ECO:0007669"/>
    <property type="project" value="InterPro"/>
</dbReference>
<evidence type="ECO:0000256" key="1">
    <source>
        <dbReference type="ARBA" id="ARBA00022603"/>
    </source>
</evidence>
<evidence type="ECO:0000256" key="2">
    <source>
        <dbReference type="ARBA" id="ARBA00022679"/>
    </source>
</evidence>
<dbReference type="OrthoDB" id="10251242at2759"/>
<keyword evidence="2" id="KW-0808">Transferase</keyword>
<dbReference type="SUPFAM" id="SSF53335">
    <property type="entry name" value="S-adenosyl-L-methionine-dependent methyltransferases"/>
    <property type="match status" value="1"/>
</dbReference>
<accession>A0A0D2BTU6</accession>
<dbReference type="EMBL" id="KN847319">
    <property type="protein sequence ID" value="KIW55896.1"/>
    <property type="molecule type" value="Genomic_DNA"/>
</dbReference>
<dbReference type="InterPro" id="IPR050362">
    <property type="entry name" value="Cation-dep_OMT"/>
</dbReference>
<dbReference type="PANTHER" id="PTHR10509:SF14">
    <property type="entry name" value="CAFFEOYL-COA O-METHYLTRANSFERASE 3-RELATED"/>
    <property type="match status" value="1"/>
</dbReference>
<organism evidence="5 6">
    <name type="scientific">Exophiala xenobiotica</name>
    <dbReference type="NCBI Taxonomy" id="348802"/>
    <lineage>
        <taxon>Eukaryota</taxon>
        <taxon>Fungi</taxon>
        <taxon>Dikarya</taxon>
        <taxon>Ascomycota</taxon>
        <taxon>Pezizomycotina</taxon>
        <taxon>Eurotiomycetes</taxon>
        <taxon>Chaetothyriomycetidae</taxon>
        <taxon>Chaetothyriales</taxon>
        <taxon>Herpotrichiellaceae</taxon>
        <taxon>Exophiala</taxon>
    </lineage>
</organism>
<dbReference type="GeneID" id="25326512"/>
<dbReference type="STRING" id="348802.A0A0D2BTU6"/>
<dbReference type="Gene3D" id="3.40.50.150">
    <property type="entry name" value="Vaccinia Virus protein VP39"/>
    <property type="match status" value="1"/>
</dbReference>
<evidence type="ECO:0000313" key="6">
    <source>
        <dbReference type="Proteomes" id="UP000054342"/>
    </source>
</evidence>
<gene>
    <name evidence="5" type="ORF">PV05_04604</name>
</gene>
<dbReference type="InterPro" id="IPR029063">
    <property type="entry name" value="SAM-dependent_MTases_sf"/>
</dbReference>
<dbReference type="Proteomes" id="UP000054342">
    <property type="component" value="Unassembled WGS sequence"/>
</dbReference>
<keyword evidence="3" id="KW-0949">S-adenosyl-L-methionine</keyword>
<dbReference type="CDD" id="cd02440">
    <property type="entry name" value="AdoMet_MTases"/>
    <property type="match status" value="1"/>
</dbReference>
<protein>
    <recommendedName>
        <fullName evidence="7">O-methyltransferase</fullName>
    </recommendedName>
</protein>
<comment type="similarity">
    <text evidence="4">Belongs to the class I-like SAM-binding methyltransferase superfamily. Cation-dependent O-methyltransferase family.</text>
</comment>
<dbReference type="Pfam" id="PF01596">
    <property type="entry name" value="Methyltransf_3"/>
    <property type="match status" value="1"/>
</dbReference>
<dbReference type="PANTHER" id="PTHR10509">
    <property type="entry name" value="O-METHYLTRANSFERASE-RELATED"/>
    <property type="match status" value="1"/>
</dbReference>
<evidence type="ECO:0008006" key="7">
    <source>
        <dbReference type="Google" id="ProtNLM"/>
    </source>
</evidence>
<dbReference type="RefSeq" id="XP_013316480.1">
    <property type="nucleotide sequence ID" value="XM_013461026.1"/>
</dbReference>
<dbReference type="InterPro" id="IPR002935">
    <property type="entry name" value="SAM_O-MeTrfase"/>
</dbReference>
<reference evidence="5 6" key="1">
    <citation type="submission" date="2015-01" db="EMBL/GenBank/DDBJ databases">
        <title>The Genome Sequence of Exophiala xenobiotica CBS118157.</title>
        <authorList>
            <consortium name="The Broad Institute Genomics Platform"/>
            <person name="Cuomo C."/>
            <person name="de Hoog S."/>
            <person name="Gorbushina A."/>
            <person name="Stielow B."/>
            <person name="Teixiera M."/>
            <person name="Abouelleil A."/>
            <person name="Chapman S.B."/>
            <person name="Priest M."/>
            <person name="Young S.K."/>
            <person name="Wortman J."/>
            <person name="Nusbaum C."/>
            <person name="Birren B."/>
        </authorList>
    </citation>
    <scope>NUCLEOTIDE SEQUENCE [LARGE SCALE GENOMIC DNA]</scope>
    <source>
        <strain evidence="5 6">CBS 118157</strain>
    </source>
</reference>
<dbReference type="GO" id="GO:0008757">
    <property type="term" value="F:S-adenosylmethionine-dependent methyltransferase activity"/>
    <property type="evidence" value="ECO:0007669"/>
    <property type="project" value="TreeGrafter"/>
</dbReference>
<dbReference type="GO" id="GO:0032259">
    <property type="term" value="P:methylation"/>
    <property type="evidence" value="ECO:0007669"/>
    <property type="project" value="UniProtKB-KW"/>
</dbReference>
<evidence type="ECO:0000256" key="4">
    <source>
        <dbReference type="ARBA" id="ARBA00023453"/>
    </source>
</evidence>
<keyword evidence="6" id="KW-1185">Reference proteome</keyword>